<name>A0ABV3ZPH0_9BACT</name>
<feature type="domain" description="Thiamine phosphate synthase/TenI" evidence="3">
    <location>
        <begin position="3"/>
        <end position="184"/>
    </location>
</feature>
<dbReference type="PANTHER" id="PTHR20857">
    <property type="entry name" value="THIAMINE-PHOSPHATE PYROPHOSPHORYLASE"/>
    <property type="match status" value="1"/>
</dbReference>
<proteinExistence type="predicted"/>
<evidence type="ECO:0000256" key="1">
    <source>
        <dbReference type="ARBA" id="ARBA00004948"/>
    </source>
</evidence>
<dbReference type="Gene3D" id="3.20.20.70">
    <property type="entry name" value="Aldolase class I"/>
    <property type="match status" value="1"/>
</dbReference>
<accession>A0ABV3ZPH0</accession>
<dbReference type="InterPro" id="IPR022998">
    <property type="entry name" value="ThiamineP_synth_TenI"/>
</dbReference>
<comment type="caution">
    <text evidence="4">The sequence shown here is derived from an EMBL/GenBank/DDBJ whole genome shotgun (WGS) entry which is preliminary data.</text>
</comment>
<gene>
    <name evidence="4" type="ORF">QTN47_23810</name>
</gene>
<keyword evidence="2" id="KW-0784">Thiamine biosynthesis</keyword>
<dbReference type="PANTHER" id="PTHR20857:SF15">
    <property type="entry name" value="THIAMINE-PHOSPHATE SYNTHASE"/>
    <property type="match status" value="1"/>
</dbReference>
<dbReference type="Pfam" id="PF02581">
    <property type="entry name" value="TMP-TENI"/>
    <property type="match status" value="1"/>
</dbReference>
<evidence type="ECO:0000259" key="3">
    <source>
        <dbReference type="Pfam" id="PF02581"/>
    </source>
</evidence>
<dbReference type="InterPro" id="IPR036206">
    <property type="entry name" value="ThiamineP_synth_sf"/>
</dbReference>
<dbReference type="CDD" id="cd00564">
    <property type="entry name" value="TMP_TenI"/>
    <property type="match status" value="1"/>
</dbReference>
<sequence>MELIVITPPTDIKDEVASVKEMLESGLDRLHLRKENSDIDAYRNYLHQIPAVFHTQVSIHEYPELLNEFPLIGFHCKAIVWKDEKKLKEVLSCSSSSTISASFHSWEEVMQAPYDFDYGFVSPVFDSISKSDYPANIDITKLKATRQYLSSNQKNAPKIFALGGIDAAKIAQLDHTGFDGVAILGIVWRSDNCLAAFETIHRQIKGLQ</sequence>
<evidence type="ECO:0000313" key="4">
    <source>
        <dbReference type="EMBL" id="MEX6690559.1"/>
    </source>
</evidence>
<reference evidence="4 5" key="1">
    <citation type="submission" date="2023-07" db="EMBL/GenBank/DDBJ databases">
        <authorList>
            <person name="Lian W.-H."/>
        </authorList>
    </citation>
    <scope>NUCLEOTIDE SEQUENCE [LARGE SCALE GENOMIC DNA]</scope>
    <source>
        <strain evidence="4 5">SYSU DXS3180</strain>
    </source>
</reference>
<dbReference type="EMBL" id="JAULBC010000009">
    <property type="protein sequence ID" value="MEX6690559.1"/>
    <property type="molecule type" value="Genomic_DNA"/>
</dbReference>
<evidence type="ECO:0000313" key="5">
    <source>
        <dbReference type="Proteomes" id="UP001560573"/>
    </source>
</evidence>
<protein>
    <submittedName>
        <fullName evidence="4">Thiamine phosphate synthase</fullName>
    </submittedName>
</protein>
<dbReference type="RefSeq" id="WP_369331972.1">
    <property type="nucleotide sequence ID" value="NZ_JAULBC010000009.1"/>
</dbReference>
<organism evidence="4 5">
    <name type="scientific">Danxiaibacter flavus</name>
    <dbReference type="NCBI Taxonomy" id="3049108"/>
    <lineage>
        <taxon>Bacteria</taxon>
        <taxon>Pseudomonadati</taxon>
        <taxon>Bacteroidota</taxon>
        <taxon>Chitinophagia</taxon>
        <taxon>Chitinophagales</taxon>
        <taxon>Chitinophagaceae</taxon>
        <taxon>Danxiaibacter</taxon>
    </lineage>
</organism>
<comment type="pathway">
    <text evidence="1">Cofactor biosynthesis; thiamine diphosphate biosynthesis.</text>
</comment>
<dbReference type="SUPFAM" id="SSF51391">
    <property type="entry name" value="Thiamin phosphate synthase"/>
    <property type="match status" value="1"/>
</dbReference>
<evidence type="ECO:0000256" key="2">
    <source>
        <dbReference type="ARBA" id="ARBA00022977"/>
    </source>
</evidence>
<dbReference type="Proteomes" id="UP001560573">
    <property type="component" value="Unassembled WGS sequence"/>
</dbReference>
<dbReference type="InterPro" id="IPR013785">
    <property type="entry name" value="Aldolase_TIM"/>
</dbReference>
<keyword evidence="5" id="KW-1185">Reference proteome</keyword>